<comment type="caution">
    <text evidence="2">The sequence shown here is derived from an EMBL/GenBank/DDBJ whole genome shotgun (WGS) entry which is preliminary data.</text>
</comment>
<protein>
    <submittedName>
        <fullName evidence="2">Pathogenicity island protein</fullName>
    </submittedName>
</protein>
<evidence type="ECO:0000313" key="3">
    <source>
        <dbReference type="Proteomes" id="UP000218335"/>
    </source>
</evidence>
<sequence>MNLRLNDLFCEIEVIKEKLEDLKTVHGWFIADTFSYTLLTTMEEVNIYGRAYAEHRIHCEQLFDLMHMYIEELDKKINQYHEIEKASSAKFGDRTDNAEINNNR</sequence>
<evidence type="ECO:0000313" key="2">
    <source>
        <dbReference type="EMBL" id="PCF55058.1"/>
    </source>
</evidence>
<proteinExistence type="predicted"/>
<dbReference type="EMBL" id="MWUU01000008">
    <property type="protein sequence ID" value="PCF55058.1"/>
    <property type="molecule type" value="Genomic_DNA"/>
</dbReference>
<dbReference type="InterPro" id="IPR009942">
    <property type="entry name" value="DUF1474"/>
</dbReference>
<reference evidence="2 3" key="1">
    <citation type="journal article" date="2017" name="PLoS ONE">
        <title>Development of a real-time PCR for detection of Staphylococcus pseudintermedius using a novel automated comparison of whole-genome sequences.</title>
        <authorList>
            <person name="Verstappen K.M."/>
            <person name="Huijbregts L."/>
            <person name="Spaninks M."/>
            <person name="Wagenaar J.A."/>
            <person name="Fluit A.C."/>
            <person name="Duim B."/>
        </authorList>
    </citation>
    <scope>NUCLEOTIDE SEQUENCE [LARGE SCALE GENOMIC DNA]</scope>
    <source>
        <strain evidence="2 3">215070706401-1</strain>
    </source>
</reference>
<accession>A0A2A4GWN7</accession>
<dbReference type="Pfam" id="PF07342">
    <property type="entry name" value="TscT"/>
    <property type="match status" value="1"/>
</dbReference>
<evidence type="ECO:0000259" key="1">
    <source>
        <dbReference type="Pfam" id="PF07342"/>
    </source>
</evidence>
<organism evidence="2 3">
    <name type="scientific">Staphylococcus delphini</name>
    <dbReference type="NCBI Taxonomy" id="53344"/>
    <lineage>
        <taxon>Bacteria</taxon>
        <taxon>Bacillati</taxon>
        <taxon>Bacillota</taxon>
        <taxon>Bacilli</taxon>
        <taxon>Bacillales</taxon>
        <taxon>Staphylococcaceae</taxon>
        <taxon>Staphylococcus</taxon>
        <taxon>Staphylococcus intermedius group</taxon>
    </lineage>
</organism>
<dbReference type="NCBIfam" id="NF047366">
    <property type="entry name" value="TscT"/>
    <property type="match status" value="1"/>
</dbReference>
<dbReference type="RefSeq" id="WP_096592679.1">
    <property type="nucleotide sequence ID" value="NZ_MWUU01000008.1"/>
</dbReference>
<gene>
    <name evidence="2" type="ORF">B5C08_07185</name>
</gene>
<dbReference type="Proteomes" id="UP000218335">
    <property type="component" value="Unassembled WGS sequence"/>
</dbReference>
<dbReference type="AlphaFoldDB" id="A0A2A4GWN7"/>
<name>A0A2A4GWN7_9STAP</name>
<feature type="domain" description="TscT toxin" evidence="1">
    <location>
        <begin position="1"/>
        <end position="98"/>
    </location>
</feature>